<dbReference type="InterPro" id="IPR036397">
    <property type="entry name" value="RNaseH_sf"/>
</dbReference>
<keyword evidence="11 14" id="KW-0255">Endonuclease</keyword>
<feature type="domain" description="RNase H type-2" evidence="17">
    <location>
        <begin position="40"/>
        <end position="228"/>
    </location>
</feature>
<protein>
    <recommendedName>
        <fullName evidence="7 14">Ribonuclease HII</fullName>
        <shortName evidence="14">RNase HII</shortName>
        <ecNumber evidence="6 14">3.1.26.4</ecNumber>
    </recommendedName>
</protein>
<comment type="similarity">
    <text evidence="5 14 16">Belongs to the RNase HII family.</text>
</comment>
<evidence type="ECO:0000256" key="9">
    <source>
        <dbReference type="ARBA" id="ARBA00022722"/>
    </source>
</evidence>
<evidence type="ECO:0000256" key="16">
    <source>
        <dbReference type="RuleBase" id="RU003515"/>
    </source>
</evidence>
<dbReference type="SUPFAM" id="SSF53098">
    <property type="entry name" value="Ribonuclease H-like"/>
    <property type="match status" value="1"/>
</dbReference>
<dbReference type="GO" id="GO:0030145">
    <property type="term" value="F:manganese ion binding"/>
    <property type="evidence" value="ECO:0007669"/>
    <property type="project" value="UniProtKB-UniRule"/>
</dbReference>
<dbReference type="InterPro" id="IPR022898">
    <property type="entry name" value="RNase_HII"/>
</dbReference>
<keyword evidence="9 14" id="KW-0540">Nuclease</keyword>
<evidence type="ECO:0000256" key="10">
    <source>
        <dbReference type="ARBA" id="ARBA00022723"/>
    </source>
</evidence>
<comment type="cofactor">
    <cofactor evidence="2">
        <name>Mg(2+)</name>
        <dbReference type="ChEBI" id="CHEBI:18420"/>
    </cofactor>
</comment>
<dbReference type="HAMAP" id="MF_00052_B">
    <property type="entry name" value="RNase_HII_B"/>
    <property type="match status" value="1"/>
</dbReference>
<accession>A0A9D1Z3W9</accession>
<evidence type="ECO:0000256" key="12">
    <source>
        <dbReference type="ARBA" id="ARBA00022801"/>
    </source>
</evidence>
<keyword evidence="13 14" id="KW-0464">Manganese</keyword>
<dbReference type="GO" id="GO:0003723">
    <property type="term" value="F:RNA binding"/>
    <property type="evidence" value="ECO:0007669"/>
    <property type="project" value="UniProtKB-UniRule"/>
</dbReference>
<evidence type="ECO:0000256" key="11">
    <source>
        <dbReference type="ARBA" id="ARBA00022759"/>
    </source>
</evidence>
<dbReference type="InterPro" id="IPR012337">
    <property type="entry name" value="RNaseH-like_sf"/>
</dbReference>
<evidence type="ECO:0000256" key="1">
    <source>
        <dbReference type="ARBA" id="ARBA00000077"/>
    </source>
</evidence>
<dbReference type="GO" id="GO:0006298">
    <property type="term" value="P:mismatch repair"/>
    <property type="evidence" value="ECO:0007669"/>
    <property type="project" value="TreeGrafter"/>
</dbReference>
<evidence type="ECO:0000256" key="2">
    <source>
        <dbReference type="ARBA" id="ARBA00001946"/>
    </source>
</evidence>
<feature type="binding site" evidence="14 15">
    <location>
        <position position="47"/>
    </location>
    <ligand>
        <name>a divalent metal cation</name>
        <dbReference type="ChEBI" id="CHEBI:60240"/>
    </ligand>
</feature>
<evidence type="ECO:0000256" key="13">
    <source>
        <dbReference type="ARBA" id="ARBA00023211"/>
    </source>
</evidence>
<evidence type="ECO:0000256" key="3">
    <source>
        <dbReference type="ARBA" id="ARBA00004065"/>
    </source>
</evidence>
<dbReference type="GO" id="GO:0005737">
    <property type="term" value="C:cytoplasm"/>
    <property type="evidence" value="ECO:0007669"/>
    <property type="project" value="UniProtKB-SubCell"/>
</dbReference>
<comment type="subcellular location">
    <subcellularLocation>
        <location evidence="4 14">Cytoplasm</location>
    </subcellularLocation>
</comment>
<reference evidence="18" key="1">
    <citation type="journal article" date="2021" name="PeerJ">
        <title>Extensive microbial diversity within the chicken gut microbiome revealed by metagenomics and culture.</title>
        <authorList>
            <person name="Gilroy R."/>
            <person name="Ravi A."/>
            <person name="Getino M."/>
            <person name="Pursley I."/>
            <person name="Horton D.L."/>
            <person name="Alikhan N.F."/>
            <person name="Baker D."/>
            <person name="Gharbi K."/>
            <person name="Hall N."/>
            <person name="Watson M."/>
            <person name="Adriaenssens E.M."/>
            <person name="Foster-Nyarko E."/>
            <person name="Jarju S."/>
            <person name="Secka A."/>
            <person name="Antonio M."/>
            <person name="Oren A."/>
            <person name="Chaudhuri R.R."/>
            <person name="La Ragione R."/>
            <person name="Hildebrand F."/>
            <person name="Pallen M.J."/>
        </authorList>
    </citation>
    <scope>NUCLEOTIDE SEQUENCE</scope>
    <source>
        <strain evidence="18">CHK33-7979</strain>
    </source>
</reference>
<dbReference type="PANTHER" id="PTHR10954">
    <property type="entry name" value="RIBONUCLEASE H2 SUBUNIT A"/>
    <property type="match status" value="1"/>
</dbReference>
<reference evidence="18" key="2">
    <citation type="submission" date="2021-04" db="EMBL/GenBank/DDBJ databases">
        <authorList>
            <person name="Gilroy R."/>
        </authorList>
    </citation>
    <scope>NUCLEOTIDE SEQUENCE</scope>
    <source>
        <strain evidence="18">CHK33-7979</strain>
    </source>
</reference>
<feature type="binding site" evidence="14 15">
    <location>
        <position position="138"/>
    </location>
    <ligand>
        <name>a divalent metal cation</name>
        <dbReference type="ChEBI" id="CHEBI:60240"/>
    </ligand>
</feature>
<dbReference type="CDD" id="cd07182">
    <property type="entry name" value="RNase_HII_bacteria_HII_like"/>
    <property type="match status" value="1"/>
</dbReference>
<evidence type="ECO:0000313" key="19">
    <source>
        <dbReference type="Proteomes" id="UP000886824"/>
    </source>
</evidence>
<evidence type="ECO:0000256" key="4">
    <source>
        <dbReference type="ARBA" id="ARBA00004496"/>
    </source>
</evidence>
<organism evidence="18 19">
    <name type="scientific">Candidatus Intestinimonas merdavium</name>
    <dbReference type="NCBI Taxonomy" id="2838622"/>
    <lineage>
        <taxon>Bacteria</taxon>
        <taxon>Bacillati</taxon>
        <taxon>Bacillota</taxon>
        <taxon>Clostridia</taxon>
        <taxon>Eubacteriales</taxon>
        <taxon>Intestinimonas</taxon>
    </lineage>
</organism>
<proteinExistence type="inferred from homology"/>
<evidence type="ECO:0000256" key="6">
    <source>
        <dbReference type="ARBA" id="ARBA00012180"/>
    </source>
</evidence>
<dbReference type="GO" id="GO:0004523">
    <property type="term" value="F:RNA-DNA hybrid ribonuclease activity"/>
    <property type="evidence" value="ECO:0007669"/>
    <property type="project" value="UniProtKB-UniRule"/>
</dbReference>
<keyword evidence="8 14" id="KW-0963">Cytoplasm</keyword>
<dbReference type="InterPro" id="IPR001352">
    <property type="entry name" value="RNase_HII/HIII"/>
</dbReference>
<dbReference type="AlphaFoldDB" id="A0A9D1Z3W9"/>
<comment type="function">
    <text evidence="3 14 16">Endonuclease that specifically degrades the RNA of RNA-DNA hybrids.</text>
</comment>
<keyword evidence="10 14" id="KW-0479">Metal-binding</keyword>
<dbReference type="Pfam" id="PF01351">
    <property type="entry name" value="RNase_HII"/>
    <property type="match status" value="1"/>
</dbReference>
<sequence length="228" mass="25356">MSLEVENLDALHLKRRKGLSGVEQIDLWAVESQCRQEGALLVCGADEAGAGPLAGDVYAAAVVLPWGWVPEGLNDSKKLSPKVRDRLFDKIREKAVAWAVTSVDAATIDQINILSARLLAMDRAIRALDPAADFALIDGNRDKGISCPHRTVVKGDSLSANIAAASILAKVSRDRYMEEMARQYPEYEFDHHKGYPTKRHYELLRRYGPCPIHRKSFLKKLYGEGEEL</sequence>
<dbReference type="PROSITE" id="PS51975">
    <property type="entry name" value="RNASE_H_2"/>
    <property type="match status" value="1"/>
</dbReference>
<dbReference type="Gene3D" id="3.30.420.10">
    <property type="entry name" value="Ribonuclease H-like superfamily/Ribonuclease H"/>
    <property type="match status" value="1"/>
</dbReference>
<comment type="caution">
    <text evidence="18">The sequence shown here is derived from an EMBL/GenBank/DDBJ whole genome shotgun (WGS) entry which is preliminary data.</text>
</comment>
<gene>
    <name evidence="14" type="primary">rnhB</name>
    <name evidence="18" type="ORF">H9826_02280</name>
</gene>
<comment type="cofactor">
    <cofactor evidence="14 15">
        <name>Mn(2+)</name>
        <dbReference type="ChEBI" id="CHEBI:29035"/>
    </cofactor>
    <cofactor evidence="14 15">
        <name>Mg(2+)</name>
        <dbReference type="ChEBI" id="CHEBI:18420"/>
    </cofactor>
    <text evidence="14 15">Manganese or magnesium. Binds 1 divalent metal ion per monomer in the absence of substrate. May bind a second metal ion after substrate binding.</text>
</comment>
<dbReference type="InterPro" id="IPR024567">
    <property type="entry name" value="RNase_HII/HIII_dom"/>
</dbReference>
<evidence type="ECO:0000256" key="7">
    <source>
        <dbReference type="ARBA" id="ARBA00019179"/>
    </source>
</evidence>
<evidence type="ECO:0000256" key="14">
    <source>
        <dbReference type="HAMAP-Rule" id="MF_00052"/>
    </source>
</evidence>
<dbReference type="NCBIfam" id="NF000595">
    <property type="entry name" value="PRK00015.1-3"/>
    <property type="match status" value="1"/>
</dbReference>
<keyword evidence="12 14" id="KW-0378">Hydrolase</keyword>
<evidence type="ECO:0000256" key="5">
    <source>
        <dbReference type="ARBA" id="ARBA00007383"/>
    </source>
</evidence>
<dbReference type="EMBL" id="DXCX01000027">
    <property type="protein sequence ID" value="HIY72790.1"/>
    <property type="molecule type" value="Genomic_DNA"/>
</dbReference>
<feature type="binding site" evidence="14 15">
    <location>
        <position position="46"/>
    </location>
    <ligand>
        <name>a divalent metal cation</name>
        <dbReference type="ChEBI" id="CHEBI:60240"/>
    </ligand>
</feature>
<dbReference type="GO" id="GO:0043137">
    <property type="term" value="P:DNA replication, removal of RNA primer"/>
    <property type="evidence" value="ECO:0007669"/>
    <property type="project" value="TreeGrafter"/>
</dbReference>
<name>A0A9D1Z3W9_9FIRM</name>
<evidence type="ECO:0000256" key="8">
    <source>
        <dbReference type="ARBA" id="ARBA00022490"/>
    </source>
</evidence>
<comment type="catalytic activity">
    <reaction evidence="1 14 15 16">
        <text>Endonucleolytic cleavage to 5'-phosphomonoester.</text>
        <dbReference type="EC" id="3.1.26.4"/>
    </reaction>
</comment>
<dbReference type="Proteomes" id="UP000886824">
    <property type="component" value="Unassembled WGS sequence"/>
</dbReference>
<evidence type="ECO:0000313" key="18">
    <source>
        <dbReference type="EMBL" id="HIY72790.1"/>
    </source>
</evidence>
<dbReference type="PANTHER" id="PTHR10954:SF18">
    <property type="entry name" value="RIBONUCLEASE HII"/>
    <property type="match status" value="1"/>
</dbReference>
<dbReference type="GO" id="GO:0032299">
    <property type="term" value="C:ribonuclease H2 complex"/>
    <property type="evidence" value="ECO:0007669"/>
    <property type="project" value="TreeGrafter"/>
</dbReference>
<evidence type="ECO:0000259" key="17">
    <source>
        <dbReference type="PROSITE" id="PS51975"/>
    </source>
</evidence>
<evidence type="ECO:0000256" key="15">
    <source>
        <dbReference type="PROSITE-ProRule" id="PRU01319"/>
    </source>
</evidence>
<dbReference type="EC" id="3.1.26.4" evidence="6 14"/>